<comment type="caution">
    <text evidence="5">The sequence shown here is derived from an EMBL/GenBank/DDBJ whole genome shotgun (WGS) entry which is preliminary data.</text>
</comment>
<name>A0A8J5N2X1_HOMAM</name>
<dbReference type="SUPFAM" id="SSF48403">
    <property type="entry name" value="Ankyrin repeat"/>
    <property type="match status" value="2"/>
</dbReference>
<keyword evidence="6" id="KW-1185">Reference proteome</keyword>
<dbReference type="EMBL" id="JAHLQT010011563">
    <property type="protein sequence ID" value="KAG7172241.1"/>
    <property type="molecule type" value="Genomic_DNA"/>
</dbReference>
<dbReference type="Gene3D" id="1.25.40.20">
    <property type="entry name" value="Ankyrin repeat-containing domain"/>
    <property type="match status" value="3"/>
</dbReference>
<keyword evidence="5" id="KW-0808">Transferase</keyword>
<dbReference type="SMART" id="SM00248">
    <property type="entry name" value="ANK"/>
    <property type="match status" value="7"/>
</dbReference>
<dbReference type="Proteomes" id="UP000747542">
    <property type="component" value="Unassembled WGS sequence"/>
</dbReference>
<dbReference type="PANTHER" id="PTHR24198">
    <property type="entry name" value="ANKYRIN REPEAT AND PROTEIN KINASE DOMAIN-CONTAINING PROTEIN"/>
    <property type="match status" value="1"/>
</dbReference>
<evidence type="ECO:0000313" key="6">
    <source>
        <dbReference type="Proteomes" id="UP000747542"/>
    </source>
</evidence>
<keyword evidence="1" id="KW-0677">Repeat</keyword>
<feature type="compositionally biased region" description="Basic residues" evidence="4">
    <location>
        <begin position="684"/>
        <end position="695"/>
    </location>
</feature>
<dbReference type="InterPro" id="IPR002110">
    <property type="entry name" value="Ankyrin_rpt"/>
</dbReference>
<evidence type="ECO:0000313" key="5">
    <source>
        <dbReference type="EMBL" id="KAG7172241.1"/>
    </source>
</evidence>
<feature type="repeat" description="ANK" evidence="3">
    <location>
        <begin position="158"/>
        <end position="190"/>
    </location>
</feature>
<evidence type="ECO:0000256" key="4">
    <source>
        <dbReference type="SAM" id="MobiDB-lite"/>
    </source>
</evidence>
<dbReference type="Pfam" id="PF00023">
    <property type="entry name" value="Ank"/>
    <property type="match status" value="1"/>
</dbReference>
<feature type="compositionally biased region" description="Polar residues" evidence="4">
    <location>
        <begin position="697"/>
        <end position="707"/>
    </location>
</feature>
<dbReference type="InterPro" id="IPR036770">
    <property type="entry name" value="Ankyrin_rpt-contain_sf"/>
</dbReference>
<evidence type="ECO:0000256" key="3">
    <source>
        <dbReference type="PROSITE-ProRule" id="PRU00023"/>
    </source>
</evidence>
<keyword evidence="2 3" id="KW-0040">ANK repeat</keyword>
<accession>A0A8J5N2X1</accession>
<dbReference type="GO" id="GO:0016301">
    <property type="term" value="F:kinase activity"/>
    <property type="evidence" value="ECO:0007669"/>
    <property type="project" value="UniProtKB-KW"/>
</dbReference>
<reference evidence="5" key="1">
    <citation type="journal article" date="2021" name="Sci. Adv.">
        <title>The American lobster genome reveals insights on longevity, neural, and immune adaptations.</title>
        <authorList>
            <person name="Polinski J.M."/>
            <person name="Zimin A.V."/>
            <person name="Clark K.F."/>
            <person name="Kohn A.B."/>
            <person name="Sadowski N."/>
            <person name="Timp W."/>
            <person name="Ptitsyn A."/>
            <person name="Khanna P."/>
            <person name="Romanova D.Y."/>
            <person name="Williams P."/>
            <person name="Greenwood S.J."/>
            <person name="Moroz L.L."/>
            <person name="Walt D.R."/>
            <person name="Bodnar A.G."/>
        </authorList>
    </citation>
    <scope>NUCLEOTIDE SEQUENCE</scope>
    <source>
        <strain evidence="5">GMGI-L3</strain>
    </source>
</reference>
<organism evidence="5 6">
    <name type="scientific">Homarus americanus</name>
    <name type="common">American lobster</name>
    <dbReference type="NCBI Taxonomy" id="6706"/>
    <lineage>
        <taxon>Eukaryota</taxon>
        <taxon>Metazoa</taxon>
        <taxon>Ecdysozoa</taxon>
        <taxon>Arthropoda</taxon>
        <taxon>Crustacea</taxon>
        <taxon>Multicrustacea</taxon>
        <taxon>Malacostraca</taxon>
        <taxon>Eumalacostraca</taxon>
        <taxon>Eucarida</taxon>
        <taxon>Decapoda</taxon>
        <taxon>Pleocyemata</taxon>
        <taxon>Astacidea</taxon>
        <taxon>Nephropoidea</taxon>
        <taxon>Nephropidae</taxon>
        <taxon>Homarus</taxon>
    </lineage>
</organism>
<keyword evidence="5" id="KW-0418">Kinase</keyword>
<dbReference type="AlphaFoldDB" id="A0A8J5N2X1"/>
<gene>
    <name evidence="5" type="primary">Ankk1-L1</name>
    <name evidence="5" type="ORF">Hamer_G009591</name>
</gene>
<dbReference type="PROSITE" id="PS50297">
    <property type="entry name" value="ANK_REP_REGION"/>
    <property type="match status" value="1"/>
</dbReference>
<feature type="compositionally biased region" description="Basic and acidic residues" evidence="4">
    <location>
        <begin position="220"/>
        <end position="229"/>
    </location>
</feature>
<proteinExistence type="predicted"/>
<protein>
    <submittedName>
        <fullName evidence="5">Ankyrin repeat and protein kinase domain-containing protein 1-like 1</fullName>
    </submittedName>
</protein>
<sequence length="774" mass="87572">MSDLHSAILTPHPHVVRHILDNHAHALRDRPSCDKDGWSPLHVLAKSGDDYISCFCEQLRENGYERQEEKGKPNCFVNGGRGGDHSTLPKILTTYGAKTRTSSLPKNTSLISESFKTPPHPPWAWASEPSQERHHRARMAIVYMLCDAGVDINGRDASGFTPLHYAARRGDAAVCDALLQCGADLHAQHDGVSLLEEVEAAARSELKEKKLNQPLTPLHHNHDPYHQDDHSDEEDDEWAGMDPKKPVCGPAVAVQRVFRFYWPGLWRAVASENISKVRQLVNSWCRVDLHRGGMSLRELAVSTGNETIISLLLSIQPSMCLVHHSLAGNVSAVRELLESPARKKINVDIRKLSERGAPLLFFLILIFTALESWMEPEVVKSLLPAAASREARLLERVWNRGKNVLTQAIENDVHMDAIEAIVEVGGPSLLCERDPEGKTVVDVALKKKRHDLIQLMDRFVAQWLTRPDLYPRRRDLLALRGFGRLEVVAEAQESLEQDIGLFLQEYRRCQGFLQQMFQAVKDGETARAQQLLYFESDIFYLVDLLWQGRLEGDGMPLLHWAVLYGREQIVNLIVRAPQDRPAAHNNHVTPRRTPLHYASGLPDGGAIVAALLDLGSSEHALDMDGREPLDFRDARGSPALLNLMDNLRNKIYEMPHPDPWDPEILRSHLDNLRRERFQNLQPLPHHHSHHHHHQPYNKGSQYSSSLPGSHKYQHELSGHGWPYPAHFPTAPGSNFHWPLPHPVSHSAKEQKGNQRLCCIIEYSYEEKHNIDLIS</sequence>
<feature type="compositionally biased region" description="Acidic residues" evidence="4">
    <location>
        <begin position="230"/>
        <end position="239"/>
    </location>
</feature>
<evidence type="ECO:0000256" key="1">
    <source>
        <dbReference type="ARBA" id="ARBA00022737"/>
    </source>
</evidence>
<dbReference type="PROSITE" id="PS50088">
    <property type="entry name" value="ANK_REPEAT"/>
    <property type="match status" value="1"/>
</dbReference>
<dbReference type="PANTHER" id="PTHR24198:SF165">
    <property type="entry name" value="ANKYRIN REPEAT-CONTAINING PROTEIN-RELATED"/>
    <property type="match status" value="1"/>
</dbReference>
<feature type="non-terminal residue" evidence="5">
    <location>
        <position position="1"/>
    </location>
</feature>
<feature type="region of interest" description="Disordered" evidence="4">
    <location>
        <begin position="683"/>
        <end position="713"/>
    </location>
</feature>
<evidence type="ECO:0000256" key="2">
    <source>
        <dbReference type="ARBA" id="ARBA00023043"/>
    </source>
</evidence>
<feature type="region of interest" description="Disordered" evidence="4">
    <location>
        <begin position="209"/>
        <end position="240"/>
    </location>
</feature>